<reference evidence="1" key="1">
    <citation type="submission" date="2022-01" db="EMBL/GenBank/DDBJ databases">
        <title>Genome Sequence Resource for Two Populations of Ditylenchus destructor, the Migratory Endoparasitic Phytonematode.</title>
        <authorList>
            <person name="Zhang H."/>
            <person name="Lin R."/>
            <person name="Xie B."/>
        </authorList>
    </citation>
    <scope>NUCLEOTIDE SEQUENCE</scope>
    <source>
        <strain evidence="1">BazhouSP</strain>
    </source>
</reference>
<dbReference type="Proteomes" id="UP001201812">
    <property type="component" value="Unassembled WGS sequence"/>
</dbReference>
<accession>A0AAD4N4X7</accession>
<evidence type="ECO:0000313" key="1">
    <source>
        <dbReference type="EMBL" id="KAI1713895.1"/>
    </source>
</evidence>
<gene>
    <name evidence="1" type="ORF">DdX_08778</name>
</gene>
<sequence>MHTTQAPMNGSLIVCDLFTKRRPGTGLLQFRRCYHNPSWGLSPLLAVFKGKGKTGENKVDNLDGWETFGGPGRALCLFPFTISLSVC</sequence>
<name>A0AAD4N4X7_9BILA</name>
<dbReference type="AlphaFoldDB" id="A0AAD4N4X7"/>
<dbReference type="EMBL" id="JAKKPZ010000014">
    <property type="protein sequence ID" value="KAI1713895.1"/>
    <property type="molecule type" value="Genomic_DNA"/>
</dbReference>
<organism evidence="1 2">
    <name type="scientific">Ditylenchus destructor</name>
    <dbReference type="NCBI Taxonomy" id="166010"/>
    <lineage>
        <taxon>Eukaryota</taxon>
        <taxon>Metazoa</taxon>
        <taxon>Ecdysozoa</taxon>
        <taxon>Nematoda</taxon>
        <taxon>Chromadorea</taxon>
        <taxon>Rhabditida</taxon>
        <taxon>Tylenchina</taxon>
        <taxon>Tylenchomorpha</taxon>
        <taxon>Sphaerularioidea</taxon>
        <taxon>Anguinidae</taxon>
        <taxon>Anguininae</taxon>
        <taxon>Ditylenchus</taxon>
    </lineage>
</organism>
<keyword evidence="2" id="KW-1185">Reference proteome</keyword>
<evidence type="ECO:0000313" key="2">
    <source>
        <dbReference type="Proteomes" id="UP001201812"/>
    </source>
</evidence>
<proteinExistence type="predicted"/>
<protein>
    <submittedName>
        <fullName evidence="1">Uncharacterized protein</fullName>
    </submittedName>
</protein>
<comment type="caution">
    <text evidence="1">The sequence shown here is derived from an EMBL/GenBank/DDBJ whole genome shotgun (WGS) entry which is preliminary data.</text>
</comment>